<name>A0A830C251_9LAMI</name>
<sequence length="109" mass="11069">MSGPVTGIALLATAGPTTSRAAPAASSAMPPRLTPAAPASTASFHVVAAAAGAARDGNPVTGYAPDRDAMSTTLRAEWSASGAMHQGNSVANLHFDQSRFSIFGYIYLY</sequence>
<gene>
    <name evidence="2" type="ORF">PHJA_001462900</name>
</gene>
<dbReference type="AlphaFoldDB" id="A0A830C251"/>
<proteinExistence type="predicted"/>
<dbReference type="EMBL" id="BMAC01000304">
    <property type="protein sequence ID" value="GFP93186.1"/>
    <property type="molecule type" value="Genomic_DNA"/>
</dbReference>
<keyword evidence="3" id="KW-1185">Reference proteome</keyword>
<feature type="region of interest" description="Disordered" evidence="1">
    <location>
        <begin position="16"/>
        <end position="37"/>
    </location>
</feature>
<comment type="caution">
    <text evidence="2">The sequence shown here is derived from an EMBL/GenBank/DDBJ whole genome shotgun (WGS) entry which is preliminary data.</text>
</comment>
<reference evidence="2" key="1">
    <citation type="submission" date="2020-07" db="EMBL/GenBank/DDBJ databases">
        <title>Ethylene signaling mediates host invasion by parasitic plants.</title>
        <authorList>
            <person name="Yoshida S."/>
        </authorList>
    </citation>
    <scope>NUCLEOTIDE SEQUENCE</scope>
    <source>
        <strain evidence="2">Okayama</strain>
    </source>
</reference>
<feature type="compositionally biased region" description="Low complexity" evidence="1">
    <location>
        <begin position="16"/>
        <end position="31"/>
    </location>
</feature>
<organism evidence="2 3">
    <name type="scientific">Phtheirospermum japonicum</name>
    <dbReference type="NCBI Taxonomy" id="374723"/>
    <lineage>
        <taxon>Eukaryota</taxon>
        <taxon>Viridiplantae</taxon>
        <taxon>Streptophyta</taxon>
        <taxon>Embryophyta</taxon>
        <taxon>Tracheophyta</taxon>
        <taxon>Spermatophyta</taxon>
        <taxon>Magnoliopsida</taxon>
        <taxon>eudicotyledons</taxon>
        <taxon>Gunneridae</taxon>
        <taxon>Pentapetalae</taxon>
        <taxon>asterids</taxon>
        <taxon>lamiids</taxon>
        <taxon>Lamiales</taxon>
        <taxon>Orobanchaceae</taxon>
        <taxon>Orobanchaceae incertae sedis</taxon>
        <taxon>Phtheirospermum</taxon>
    </lineage>
</organism>
<evidence type="ECO:0000256" key="1">
    <source>
        <dbReference type="SAM" id="MobiDB-lite"/>
    </source>
</evidence>
<dbReference type="Proteomes" id="UP000653305">
    <property type="component" value="Unassembled WGS sequence"/>
</dbReference>
<evidence type="ECO:0000313" key="2">
    <source>
        <dbReference type="EMBL" id="GFP93186.1"/>
    </source>
</evidence>
<protein>
    <submittedName>
        <fullName evidence="2">Uncharacterized protein</fullName>
    </submittedName>
</protein>
<evidence type="ECO:0000313" key="3">
    <source>
        <dbReference type="Proteomes" id="UP000653305"/>
    </source>
</evidence>
<accession>A0A830C251</accession>